<evidence type="ECO:0000259" key="2">
    <source>
        <dbReference type="PROSITE" id="PS50043"/>
    </source>
</evidence>
<feature type="compositionally biased region" description="Basic residues" evidence="1">
    <location>
        <begin position="11"/>
        <end position="20"/>
    </location>
</feature>
<sequence>MRIASDNARAAVRRQHRRRLGRADGRNRHHAVGAGGAWTRGRRSARPPGFANHHDPGGHPVPHGQQRGRCLRGALRRLHPVPAAFCSPADADGRLCRRRPVPGVPGCEVTVMSYIDPALAVAAPVGTMLKTSDSRGRDMMARLAQLTVREVDVMVRMVASKSSEAIAVDLGLSVKTVAWYRGRVMAKLGCSGPFELGRAWEAAVWSNREKTATR</sequence>
<dbReference type="PROSITE" id="PS50043">
    <property type="entry name" value="HTH_LUXR_2"/>
    <property type="match status" value="1"/>
</dbReference>
<dbReference type="OrthoDB" id="9782655at2"/>
<keyword evidence="3" id="KW-0614">Plasmid</keyword>
<protein>
    <submittedName>
        <fullName evidence="3">Transcriptional regulator, LuxR/FixJ family</fullName>
    </submittedName>
</protein>
<dbReference type="HOGENOM" id="CLU_1286585_0_0_5"/>
<dbReference type="GO" id="GO:0003677">
    <property type="term" value="F:DNA binding"/>
    <property type="evidence" value="ECO:0007669"/>
    <property type="project" value="InterPro"/>
</dbReference>
<proteinExistence type="predicted"/>
<evidence type="ECO:0000313" key="3">
    <source>
        <dbReference type="EMBL" id="CBS89190.1"/>
    </source>
</evidence>
<dbReference type="Proteomes" id="UP000005667">
    <property type="component" value="Plasmid AZO_p1"/>
</dbReference>
<accession>G7ZC85</accession>
<evidence type="ECO:0000313" key="4">
    <source>
        <dbReference type="Proteomes" id="UP000005667"/>
    </source>
</evidence>
<name>G7ZC85_AZOL4</name>
<dbReference type="EMBL" id="FQ311869">
    <property type="protein sequence ID" value="CBS89190.1"/>
    <property type="molecule type" value="Genomic_DNA"/>
</dbReference>
<gene>
    <name evidence="3" type="ordered locus">AZOLI_p11017</name>
</gene>
<feature type="region of interest" description="Disordered" evidence="1">
    <location>
        <begin position="1"/>
        <end position="67"/>
    </location>
</feature>
<dbReference type="PRINTS" id="PR00038">
    <property type="entry name" value="HTHLUXR"/>
</dbReference>
<dbReference type="Pfam" id="PF00196">
    <property type="entry name" value="GerE"/>
    <property type="match status" value="1"/>
</dbReference>
<dbReference type="GO" id="GO:0006355">
    <property type="term" value="P:regulation of DNA-templated transcription"/>
    <property type="evidence" value="ECO:0007669"/>
    <property type="project" value="InterPro"/>
</dbReference>
<dbReference type="Gene3D" id="1.10.10.10">
    <property type="entry name" value="Winged helix-like DNA-binding domain superfamily/Winged helix DNA-binding domain"/>
    <property type="match status" value="1"/>
</dbReference>
<dbReference type="KEGG" id="ali:AZOLI_p11017"/>
<keyword evidence="4" id="KW-1185">Reference proteome</keyword>
<dbReference type="CDD" id="cd06170">
    <property type="entry name" value="LuxR_C_like"/>
    <property type="match status" value="1"/>
</dbReference>
<dbReference type="SMART" id="SM00421">
    <property type="entry name" value="HTH_LUXR"/>
    <property type="match status" value="1"/>
</dbReference>
<dbReference type="InterPro" id="IPR000792">
    <property type="entry name" value="Tscrpt_reg_LuxR_C"/>
</dbReference>
<feature type="domain" description="HTH luxR-type" evidence="2">
    <location>
        <begin position="139"/>
        <end position="204"/>
    </location>
</feature>
<evidence type="ECO:0000256" key="1">
    <source>
        <dbReference type="SAM" id="MobiDB-lite"/>
    </source>
</evidence>
<dbReference type="InterPro" id="IPR036388">
    <property type="entry name" value="WH-like_DNA-bd_sf"/>
</dbReference>
<dbReference type="SUPFAM" id="SSF46894">
    <property type="entry name" value="C-terminal effector domain of the bipartite response regulators"/>
    <property type="match status" value="1"/>
</dbReference>
<geneLocation type="plasmid" evidence="3 4">
    <name>AZO_p1</name>
</geneLocation>
<dbReference type="InterPro" id="IPR016032">
    <property type="entry name" value="Sig_transdc_resp-reg_C-effctor"/>
</dbReference>
<organism evidence="3 4">
    <name type="scientific">Azospirillum lipoferum (strain 4B)</name>
    <dbReference type="NCBI Taxonomy" id="862719"/>
    <lineage>
        <taxon>Bacteria</taxon>
        <taxon>Pseudomonadati</taxon>
        <taxon>Pseudomonadota</taxon>
        <taxon>Alphaproteobacteria</taxon>
        <taxon>Rhodospirillales</taxon>
        <taxon>Azospirillaceae</taxon>
        <taxon>Azospirillum</taxon>
    </lineage>
</organism>
<dbReference type="AlphaFoldDB" id="G7ZC85"/>
<reference evidence="4" key="1">
    <citation type="journal article" date="2011" name="PLoS Genet.">
        <title>Azospirillum genomes reveal transition of bacteria from aquatic to terrestrial environments.</title>
        <authorList>
            <person name="Wisniewski-Dye F."/>
            <person name="Borziak K."/>
            <person name="Khalsa-Moyers G."/>
            <person name="Alexandre G."/>
            <person name="Sukharnikov L.O."/>
            <person name="Wuichet K."/>
            <person name="Hurst G.B."/>
            <person name="McDonald W.H."/>
            <person name="Robertson J.S."/>
            <person name="Barbe V."/>
            <person name="Calteau A."/>
            <person name="Rouy Z."/>
            <person name="Mangenot S."/>
            <person name="Prigent-Combaret C."/>
            <person name="Normand P."/>
            <person name="Boyer M."/>
            <person name="Siguier P."/>
            <person name="Dessaux Y."/>
            <person name="Elmerich C."/>
            <person name="Condemine G."/>
            <person name="Krishnen G."/>
            <person name="Kennedy I."/>
            <person name="Paterson A.H."/>
            <person name="Gonzalez V."/>
            <person name="Mavingui P."/>
            <person name="Zhulin I.B."/>
        </authorList>
    </citation>
    <scope>NUCLEOTIDE SEQUENCE [LARGE SCALE GENOMIC DNA]</scope>
    <source>
        <strain evidence="4">4B</strain>
    </source>
</reference>
<feature type="compositionally biased region" description="Low complexity" evidence="1">
    <location>
        <begin position="58"/>
        <end position="67"/>
    </location>
</feature>